<dbReference type="EMBL" id="JAVFKD010000014">
    <property type="protein sequence ID" value="KAK5990321.1"/>
    <property type="molecule type" value="Genomic_DNA"/>
</dbReference>
<protein>
    <recommendedName>
        <fullName evidence="3">ATP synthase subunit gamma, mitochondrial</fullName>
    </recommendedName>
    <alternativeName>
        <fullName evidence="10">F-ATPase gamma subunit</fullName>
    </alternativeName>
</protein>
<keyword evidence="8" id="KW-0139">CF(1)</keyword>
<evidence type="ECO:0000256" key="10">
    <source>
        <dbReference type="ARBA" id="ARBA00031066"/>
    </source>
</evidence>
<evidence type="ECO:0000256" key="6">
    <source>
        <dbReference type="ARBA" id="ARBA00023065"/>
    </source>
</evidence>
<evidence type="ECO:0000313" key="12">
    <source>
        <dbReference type="Proteomes" id="UP001338125"/>
    </source>
</evidence>
<evidence type="ECO:0000256" key="4">
    <source>
        <dbReference type="ARBA" id="ARBA00022448"/>
    </source>
</evidence>
<dbReference type="InterPro" id="IPR023632">
    <property type="entry name" value="ATP_synth_F1_gsu_CS"/>
</dbReference>
<keyword evidence="7" id="KW-0472">Membrane</keyword>
<reference evidence="11 12" key="1">
    <citation type="submission" date="2024-01" db="EMBL/GenBank/DDBJ databases">
        <title>Complete genome of Cladobotryum mycophilum ATHUM6906.</title>
        <authorList>
            <person name="Christinaki A.C."/>
            <person name="Myridakis A.I."/>
            <person name="Kouvelis V.N."/>
        </authorList>
    </citation>
    <scope>NUCLEOTIDE SEQUENCE [LARGE SCALE GENOMIC DNA]</scope>
    <source>
        <strain evidence="11 12">ATHUM6906</strain>
    </source>
</reference>
<comment type="caution">
    <text evidence="11">The sequence shown here is derived from an EMBL/GenBank/DDBJ whole genome shotgun (WGS) entry which is preliminary data.</text>
</comment>
<dbReference type="Proteomes" id="UP001338125">
    <property type="component" value="Unassembled WGS sequence"/>
</dbReference>
<dbReference type="SUPFAM" id="SSF52943">
    <property type="entry name" value="ATP synthase (F1-ATPase), gamma subunit"/>
    <property type="match status" value="1"/>
</dbReference>
<dbReference type="PIRSF" id="PIRSF039089">
    <property type="entry name" value="ATP_synthase_gamma"/>
    <property type="match status" value="1"/>
</dbReference>
<name>A0ABR0SF47_9HYPO</name>
<keyword evidence="6" id="KW-0406">Ion transport</keyword>
<evidence type="ECO:0000256" key="8">
    <source>
        <dbReference type="ARBA" id="ARBA00023196"/>
    </source>
</evidence>
<dbReference type="PANTHER" id="PTHR11693:SF22">
    <property type="entry name" value="ATP SYNTHASE SUBUNIT GAMMA, MITOCHONDRIAL"/>
    <property type="match status" value="1"/>
</dbReference>
<dbReference type="CDD" id="cd12151">
    <property type="entry name" value="F1-ATPase_gamma"/>
    <property type="match status" value="1"/>
</dbReference>
<evidence type="ECO:0000256" key="1">
    <source>
        <dbReference type="ARBA" id="ARBA00004170"/>
    </source>
</evidence>
<keyword evidence="12" id="KW-1185">Reference proteome</keyword>
<dbReference type="Gene3D" id="1.10.287.80">
    <property type="entry name" value="ATP synthase, gamma subunit, helix hairpin domain"/>
    <property type="match status" value="2"/>
</dbReference>
<dbReference type="PRINTS" id="PR00126">
    <property type="entry name" value="ATPASEGAMMA"/>
</dbReference>
<evidence type="ECO:0000256" key="5">
    <source>
        <dbReference type="ARBA" id="ARBA00022781"/>
    </source>
</evidence>
<dbReference type="Gene3D" id="3.40.1380.10">
    <property type="match status" value="2"/>
</dbReference>
<dbReference type="InterPro" id="IPR035968">
    <property type="entry name" value="ATP_synth_F1_ATPase_gsu"/>
</dbReference>
<sequence>MLSRAARPALRAAAAAPARAAGPNNAATYATLREIEGRLKSIRNIEKITTTMKIVASTKLTRATRSMNDSRKYGQTSNQVFEAAETTAAEADEKKSLIIVCSSDKGLCGAPFDLVIIGEKSKSQLQRTNANNIQLNFAGIGKDIPTFADAQAIADQIVLLPGEYTDVKILYNKFINATSYEPTFIEAYSEEAISQSPNISAFEVDDEHLSNLREYSLANSLFWALAEGHACEQSARRNAMDNASKNAGEMIGRYQILYNRTRQAVITGELVEIITGATASEDM</sequence>
<keyword evidence="4" id="KW-0813">Transport</keyword>
<keyword evidence="9" id="KW-0066">ATP synthesis</keyword>
<proteinExistence type="inferred from homology"/>
<evidence type="ECO:0000256" key="7">
    <source>
        <dbReference type="ARBA" id="ARBA00023136"/>
    </source>
</evidence>
<dbReference type="PANTHER" id="PTHR11693">
    <property type="entry name" value="ATP SYNTHASE GAMMA CHAIN"/>
    <property type="match status" value="1"/>
</dbReference>
<keyword evidence="5" id="KW-0375">Hydrogen ion transport</keyword>
<evidence type="ECO:0000256" key="2">
    <source>
        <dbReference type="ARBA" id="ARBA00007681"/>
    </source>
</evidence>
<dbReference type="InterPro" id="IPR000131">
    <property type="entry name" value="ATP_synth_F1_gsu"/>
</dbReference>
<dbReference type="Pfam" id="PF00231">
    <property type="entry name" value="ATP-synt"/>
    <property type="match status" value="2"/>
</dbReference>
<comment type="subcellular location">
    <subcellularLocation>
        <location evidence="1">Membrane</location>
        <topology evidence="1">Peripheral membrane protein</topology>
    </subcellularLocation>
</comment>
<organism evidence="11 12">
    <name type="scientific">Cladobotryum mycophilum</name>
    <dbReference type="NCBI Taxonomy" id="491253"/>
    <lineage>
        <taxon>Eukaryota</taxon>
        <taxon>Fungi</taxon>
        <taxon>Dikarya</taxon>
        <taxon>Ascomycota</taxon>
        <taxon>Pezizomycotina</taxon>
        <taxon>Sordariomycetes</taxon>
        <taxon>Hypocreomycetidae</taxon>
        <taxon>Hypocreales</taxon>
        <taxon>Hypocreaceae</taxon>
        <taxon>Cladobotryum</taxon>
    </lineage>
</organism>
<dbReference type="PROSITE" id="PS00153">
    <property type="entry name" value="ATPASE_GAMMA"/>
    <property type="match status" value="1"/>
</dbReference>
<accession>A0ABR0SF47</accession>
<evidence type="ECO:0000313" key="11">
    <source>
        <dbReference type="EMBL" id="KAK5990321.1"/>
    </source>
</evidence>
<evidence type="ECO:0000256" key="3">
    <source>
        <dbReference type="ARBA" id="ARBA00020843"/>
    </source>
</evidence>
<gene>
    <name evidence="11" type="ORF">PT974_08588</name>
</gene>
<evidence type="ECO:0000256" key="9">
    <source>
        <dbReference type="ARBA" id="ARBA00023310"/>
    </source>
</evidence>
<comment type="similarity">
    <text evidence="2">Belongs to the ATPase gamma chain family.</text>
</comment>